<gene>
    <name evidence="2" type="ORF">WG31_04590</name>
</gene>
<proteinExistence type="predicted"/>
<sequence>MAPRVFEGGFWKSTGNLVGNRGFGANIANLEAIGLGEVFKRRRIKRNGGSFITVFPAIIFTPLSMRQVPKLWLEAVWLF</sequence>
<dbReference type="EMBL" id="CP011120">
    <property type="protein sequence ID" value="ANA13371.1"/>
    <property type="molecule type" value="Genomic_DNA"/>
</dbReference>
<evidence type="ECO:0000313" key="2">
    <source>
        <dbReference type="EMBL" id="ANA13371.1"/>
    </source>
</evidence>
<keyword evidence="3" id="KW-1185">Reference proteome</keyword>
<evidence type="ECO:0000256" key="1">
    <source>
        <dbReference type="SAM" id="Phobius"/>
    </source>
</evidence>
<organism evidence="2 3">
    <name type="scientific">Acetobacter oryzifermentans</name>
    <dbReference type="NCBI Taxonomy" id="1633874"/>
    <lineage>
        <taxon>Bacteria</taxon>
        <taxon>Pseudomonadati</taxon>
        <taxon>Pseudomonadota</taxon>
        <taxon>Alphaproteobacteria</taxon>
        <taxon>Acetobacterales</taxon>
        <taxon>Acetobacteraceae</taxon>
        <taxon>Acetobacter</taxon>
    </lineage>
</organism>
<reference evidence="2 3" key="1">
    <citation type="submission" date="2015-03" db="EMBL/GenBank/DDBJ databases">
        <title>Genome study of Acetobacter sp. SLV-7.</title>
        <authorList>
            <person name="Cho G.Y."/>
            <person name="Jeon C.O."/>
        </authorList>
    </citation>
    <scope>NUCLEOTIDE SEQUENCE [LARGE SCALE GENOMIC DNA]</scope>
    <source>
        <strain evidence="2 3">SLV-7</strain>
    </source>
</reference>
<accession>A0ABM6AI82</accession>
<keyword evidence="1" id="KW-1133">Transmembrane helix</keyword>
<protein>
    <submittedName>
        <fullName evidence="2">Uncharacterized protein</fullName>
    </submittedName>
</protein>
<feature type="transmembrane region" description="Helical" evidence="1">
    <location>
        <begin position="48"/>
        <end position="65"/>
    </location>
</feature>
<keyword evidence="1" id="KW-0812">Transmembrane</keyword>
<keyword evidence="1" id="KW-0472">Membrane</keyword>
<evidence type="ECO:0000313" key="3">
    <source>
        <dbReference type="Proteomes" id="UP000076595"/>
    </source>
</evidence>
<name>A0ABM6AI82_9PROT</name>
<dbReference type="Proteomes" id="UP000076595">
    <property type="component" value="Chromosome"/>
</dbReference>